<keyword evidence="2" id="KW-1185">Reference proteome</keyword>
<proteinExistence type="predicted"/>
<protein>
    <submittedName>
        <fullName evidence="1">Uncharacterized protein</fullName>
    </submittedName>
</protein>
<sequence>MNRKIQSKKWLRQHINHSLLQDFYDDPKISKSLLVMEEKVMNGEVTAFIAAEDLLKEFKNS</sequence>
<reference evidence="1" key="1">
    <citation type="submission" date="2022-09" db="EMBL/GenBank/DDBJ databases">
        <title>Maribacter litopenaei sp. nov., isolated from the intestinal tract of the Pacific White Shrimp, Litopenaeus vannamei.</title>
        <authorList>
            <person name="Kim S.Y."/>
            <person name="Hwang C.Y."/>
        </authorList>
    </citation>
    <scope>NUCLEOTIDE SEQUENCE</scope>
    <source>
        <strain evidence="1">HL-LV01</strain>
    </source>
</reference>
<evidence type="ECO:0000313" key="1">
    <source>
        <dbReference type="EMBL" id="UWX55901.1"/>
    </source>
</evidence>
<dbReference type="RefSeq" id="WP_260574410.1">
    <property type="nucleotide sequence ID" value="NZ_CP104205.1"/>
</dbReference>
<organism evidence="1 2">
    <name type="scientific">Maribacter litopenaei</name>
    <dbReference type="NCBI Taxonomy" id="2976127"/>
    <lineage>
        <taxon>Bacteria</taxon>
        <taxon>Pseudomonadati</taxon>
        <taxon>Bacteroidota</taxon>
        <taxon>Flavobacteriia</taxon>
        <taxon>Flavobacteriales</taxon>
        <taxon>Flavobacteriaceae</taxon>
        <taxon>Maribacter</taxon>
    </lineage>
</organism>
<dbReference type="EMBL" id="CP104205">
    <property type="protein sequence ID" value="UWX55901.1"/>
    <property type="molecule type" value="Genomic_DNA"/>
</dbReference>
<dbReference type="Proteomes" id="UP001059209">
    <property type="component" value="Chromosome"/>
</dbReference>
<gene>
    <name evidence="1" type="ORF">NYZ99_05815</name>
</gene>
<accession>A0ABY5YA39</accession>
<evidence type="ECO:0000313" key="2">
    <source>
        <dbReference type="Proteomes" id="UP001059209"/>
    </source>
</evidence>
<name>A0ABY5YA39_9FLAO</name>
<dbReference type="Gene3D" id="1.10.287.130">
    <property type="match status" value="1"/>
</dbReference>